<dbReference type="InterPro" id="IPR036390">
    <property type="entry name" value="WH_DNA-bd_sf"/>
</dbReference>
<dbReference type="Proteomes" id="UP000433577">
    <property type="component" value="Chromosome 2"/>
</dbReference>
<evidence type="ECO:0000313" key="6">
    <source>
        <dbReference type="EMBL" id="QGZ64207.1"/>
    </source>
</evidence>
<feature type="domain" description="HTH lysR-type" evidence="5">
    <location>
        <begin position="8"/>
        <end position="65"/>
    </location>
</feature>
<evidence type="ECO:0000259" key="5">
    <source>
        <dbReference type="PROSITE" id="PS50931"/>
    </source>
</evidence>
<dbReference type="GO" id="GO:0003677">
    <property type="term" value="F:DNA binding"/>
    <property type="evidence" value="ECO:0007669"/>
    <property type="project" value="UniProtKB-KW"/>
</dbReference>
<dbReference type="KEGG" id="pacs:FAZ98_21000"/>
<dbReference type="InterPro" id="IPR005119">
    <property type="entry name" value="LysR_subst-bd"/>
</dbReference>
<dbReference type="RefSeq" id="WP_158953403.1">
    <property type="nucleotide sequence ID" value="NZ_CP046914.1"/>
</dbReference>
<dbReference type="GO" id="GO:0003700">
    <property type="term" value="F:DNA-binding transcription factor activity"/>
    <property type="evidence" value="ECO:0007669"/>
    <property type="project" value="InterPro"/>
</dbReference>
<dbReference type="Pfam" id="PF00126">
    <property type="entry name" value="HTH_1"/>
    <property type="match status" value="1"/>
</dbReference>
<protein>
    <submittedName>
        <fullName evidence="6">LysR family transcriptional regulator</fullName>
    </submittedName>
</protein>
<evidence type="ECO:0000256" key="2">
    <source>
        <dbReference type="ARBA" id="ARBA00023015"/>
    </source>
</evidence>
<dbReference type="Gene3D" id="3.40.190.10">
    <property type="entry name" value="Periplasmic binding protein-like II"/>
    <property type="match status" value="2"/>
</dbReference>
<organism evidence="6 7">
    <name type="scientific">Paraburkholderia acidisoli</name>
    <dbReference type="NCBI Taxonomy" id="2571748"/>
    <lineage>
        <taxon>Bacteria</taxon>
        <taxon>Pseudomonadati</taxon>
        <taxon>Pseudomonadota</taxon>
        <taxon>Betaproteobacteria</taxon>
        <taxon>Burkholderiales</taxon>
        <taxon>Burkholderiaceae</taxon>
        <taxon>Paraburkholderia</taxon>
    </lineage>
</organism>
<keyword evidence="7" id="KW-1185">Reference proteome</keyword>
<dbReference type="PANTHER" id="PTHR30118">
    <property type="entry name" value="HTH-TYPE TRANSCRIPTIONAL REGULATOR LEUO-RELATED"/>
    <property type="match status" value="1"/>
</dbReference>
<keyword evidence="2" id="KW-0805">Transcription regulation</keyword>
<dbReference type="InterPro" id="IPR000847">
    <property type="entry name" value="LysR_HTH_N"/>
</dbReference>
<dbReference type="PROSITE" id="PS50931">
    <property type="entry name" value="HTH_LYSR"/>
    <property type="match status" value="1"/>
</dbReference>
<dbReference type="OrthoDB" id="8583877at2"/>
<dbReference type="Gene3D" id="1.10.10.10">
    <property type="entry name" value="Winged helix-like DNA-binding domain superfamily/Winged helix DNA-binding domain"/>
    <property type="match status" value="1"/>
</dbReference>
<dbReference type="SUPFAM" id="SSF46785">
    <property type="entry name" value="Winged helix' DNA-binding domain"/>
    <property type="match status" value="1"/>
</dbReference>
<keyword evidence="3" id="KW-0238">DNA-binding</keyword>
<evidence type="ECO:0000313" key="7">
    <source>
        <dbReference type="Proteomes" id="UP000433577"/>
    </source>
</evidence>
<accession>A0A7Z2JG62</accession>
<dbReference type="InterPro" id="IPR036388">
    <property type="entry name" value="WH-like_DNA-bd_sf"/>
</dbReference>
<gene>
    <name evidence="6" type="ORF">FAZ98_21000</name>
</gene>
<dbReference type="Pfam" id="PF03466">
    <property type="entry name" value="LysR_substrate"/>
    <property type="match status" value="1"/>
</dbReference>
<evidence type="ECO:0000256" key="4">
    <source>
        <dbReference type="ARBA" id="ARBA00023163"/>
    </source>
</evidence>
<evidence type="ECO:0000256" key="3">
    <source>
        <dbReference type="ARBA" id="ARBA00023125"/>
    </source>
</evidence>
<dbReference type="PANTHER" id="PTHR30118:SF15">
    <property type="entry name" value="TRANSCRIPTIONAL REGULATORY PROTEIN"/>
    <property type="match status" value="1"/>
</dbReference>
<proteinExistence type="inferred from homology"/>
<keyword evidence="4" id="KW-0804">Transcription</keyword>
<dbReference type="InterPro" id="IPR050389">
    <property type="entry name" value="LysR-type_TF"/>
</dbReference>
<dbReference type="AlphaFoldDB" id="A0A7Z2JG62"/>
<sequence length="316" mass="34621">MHETLRRIDLNLLLVFDALFRHRSVVAAANELSLSASACSHALSRLRGALDDELFVRYGSAMQPTVRAGHMASGVREALQMLTGSLGEAGPFKAATSRQTFVFAATDFTAFAVLPRLIAALERTAPHVRIRVVYSSERESLDELASGRVQFALGFTEHDAERPAGLDALDCFADDYVVAVRAKHPRIKKKLSLAHYLAERHVVVTPWSSEGSVIDAALLEQGHVRDVAVQLPSVMAAPFIVANSDMLLTLPRRAALQFADAASATALVLHATPFAAPPYRLNVFFHKRHASSPAHRWMREKLLTALNETPQDKSAR</sequence>
<dbReference type="SUPFAM" id="SSF53850">
    <property type="entry name" value="Periplasmic binding protein-like II"/>
    <property type="match status" value="1"/>
</dbReference>
<evidence type="ECO:0000256" key="1">
    <source>
        <dbReference type="ARBA" id="ARBA00009437"/>
    </source>
</evidence>
<comment type="similarity">
    <text evidence="1">Belongs to the LysR transcriptional regulatory family.</text>
</comment>
<reference evidence="6 7" key="1">
    <citation type="submission" date="2019-12" db="EMBL/GenBank/DDBJ databases">
        <title>Paraburkholderia acidiphila 7Q-K02 sp. nov and Paraburkholderia acidisoli DHF22 sp. nov., two strains isolated from forest soil.</title>
        <authorList>
            <person name="Gao Z."/>
            <person name="Qiu L."/>
        </authorList>
    </citation>
    <scope>NUCLEOTIDE SEQUENCE [LARGE SCALE GENOMIC DNA]</scope>
    <source>
        <strain evidence="6 7">DHF22</strain>
    </source>
</reference>
<name>A0A7Z2JG62_9BURK</name>
<dbReference type="EMBL" id="CP046914">
    <property type="protein sequence ID" value="QGZ64207.1"/>
    <property type="molecule type" value="Genomic_DNA"/>
</dbReference>